<dbReference type="InParanoid" id="D8M6K9"/>
<dbReference type="PROSITE" id="PS50174">
    <property type="entry name" value="G_PATCH"/>
    <property type="match status" value="1"/>
</dbReference>
<sequence length="165" mass="19039">MGEVQKHDFKREKDPSEDEQAAKLLERIREIEKAHEASADQEKVVEVSFPEFKVNHCSCPECSPRFLEDGSLYCDLCKIPLLQEDWCHHERSISHQLRRKQEDHLYINSFIHPDSTAAKWMMSMGWKEGEGLGENGKGRLEPIPTRLKNNRLGIGAEDDMYVCLG</sequence>
<dbReference type="InterPro" id="IPR000467">
    <property type="entry name" value="G_patch_dom"/>
</dbReference>
<dbReference type="RefSeq" id="XP_012897475.1">
    <property type="nucleotide sequence ID" value="XM_013042021.1"/>
</dbReference>
<dbReference type="AlphaFoldDB" id="D8M6K9"/>
<dbReference type="OrthoDB" id="4822at2759"/>
<name>D8M6K9_BLAHO</name>
<keyword evidence="3" id="KW-1185">Reference proteome</keyword>
<dbReference type="GO" id="GO:0003676">
    <property type="term" value="F:nucleic acid binding"/>
    <property type="evidence" value="ECO:0007669"/>
    <property type="project" value="InterPro"/>
</dbReference>
<protein>
    <recommendedName>
        <fullName evidence="1">G-patch domain-containing protein</fullName>
    </recommendedName>
</protein>
<organism evidence="2">
    <name type="scientific">Blastocystis hominis</name>
    <dbReference type="NCBI Taxonomy" id="12968"/>
    <lineage>
        <taxon>Eukaryota</taxon>
        <taxon>Sar</taxon>
        <taxon>Stramenopiles</taxon>
        <taxon>Bigyra</taxon>
        <taxon>Opalozoa</taxon>
        <taxon>Opalinata</taxon>
        <taxon>Blastocystidae</taxon>
        <taxon>Blastocystis</taxon>
    </lineage>
</organism>
<reference evidence="2" key="1">
    <citation type="submission" date="2010-02" db="EMBL/GenBank/DDBJ databases">
        <title>Sequencing and annotation of the Blastocystis hominis genome.</title>
        <authorList>
            <person name="Wincker P."/>
        </authorList>
    </citation>
    <scope>NUCLEOTIDE SEQUENCE</scope>
    <source>
        <strain evidence="2">Singapore isolate B</strain>
    </source>
</reference>
<dbReference type="Pfam" id="PF01585">
    <property type="entry name" value="G-patch"/>
    <property type="match status" value="1"/>
</dbReference>
<accession>D8M6K9</accession>
<dbReference type="PANTHER" id="PTHR20923">
    <property type="entry name" value="BAT4 PROTEIN-RELATED"/>
    <property type="match status" value="1"/>
</dbReference>
<dbReference type="PANTHER" id="PTHR20923:SF1">
    <property type="entry name" value="G PATCH DOMAIN AND ANKYRIN REPEAT-CONTAINING PROTEIN 1"/>
    <property type="match status" value="1"/>
</dbReference>
<evidence type="ECO:0000313" key="2">
    <source>
        <dbReference type="EMBL" id="CBK23427.2"/>
    </source>
</evidence>
<dbReference type="Proteomes" id="UP000008312">
    <property type="component" value="Unassembled WGS sequence"/>
</dbReference>
<dbReference type="EMBL" id="FN668661">
    <property type="protein sequence ID" value="CBK23427.2"/>
    <property type="molecule type" value="Genomic_DNA"/>
</dbReference>
<dbReference type="InterPro" id="IPR039146">
    <property type="entry name" value="GPANK1"/>
</dbReference>
<proteinExistence type="predicted"/>
<dbReference type="SMART" id="SM00443">
    <property type="entry name" value="G_patch"/>
    <property type="match status" value="1"/>
</dbReference>
<gene>
    <name evidence="2" type="ORF">GSBLH_T00006618001</name>
</gene>
<dbReference type="GeneID" id="24922742"/>
<evidence type="ECO:0000259" key="1">
    <source>
        <dbReference type="PROSITE" id="PS50174"/>
    </source>
</evidence>
<feature type="domain" description="G-patch" evidence="1">
    <location>
        <begin position="113"/>
        <end position="159"/>
    </location>
</feature>
<evidence type="ECO:0000313" key="3">
    <source>
        <dbReference type="Proteomes" id="UP000008312"/>
    </source>
</evidence>